<dbReference type="EMBL" id="SZYD01000019">
    <property type="protein sequence ID" value="KAD2392900.1"/>
    <property type="molecule type" value="Genomic_DNA"/>
</dbReference>
<reference evidence="1 2" key="1">
    <citation type="submission" date="2019-05" db="EMBL/GenBank/DDBJ databases">
        <title>Mikania micrantha, genome provides insights into the molecular mechanism of rapid growth.</title>
        <authorList>
            <person name="Liu B."/>
        </authorList>
    </citation>
    <scope>NUCLEOTIDE SEQUENCE [LARGE SCALE GENOMIC DNA]</scope>
    <source>
        <strain evidence="1">NLD-2019</strain>
        <tissue evidence="1">Leaf</tissue>
    </source>
</reference>
<dbReference type="Proteomes" id="UP000326396">
    <property type="component" value="Linkage Group LG9"/>
</dbReference>
<comment type="caution">
    <text evidence="1">The sequence shown here is derived from an EMBL/GenBank/DDBJ whole genome shotgun (WGS) entry which is preliminary data.</text>
</comment>
<dbReference type="AlphaFoldDB" id="A0A5N6LL13"/>
<protein>
    <submittedName>
        <fullName evidence="1">Uncharacterized protein</fullName>
    </submittedName>
</protein>
<organism evidence="1 2">
    <name type="scientific">Mikania micrantha</name>
    <name type="common">bitter vine</name>
    <dbReference type="NCBI Taxonomy" id="192012"/>
    <lineage>
        <taxon>Eukaryota</taxon>
        <taxon>Viridiplantae</taxon>
        <taxon>Streptophyta</taxon>
        <taxon>Embryophyta</taxon>
        <taxon>Tracheophyta</taxon>
        <taxon>Spermatophyta</taxon>
        <taxon>Magnoliopsida</taxon>
        <taxon>eudicotyledons</taxon>
        <taxon>Gunneridae</taxon>
        <taxon>Pentapetalae</taxon>
        <taxon>asterids</taxon>
        <taxon>campanulids</taxon>
        <taxon>Asterales</taxon>
        <taxon>Asteraceae</taxon>
        <taxon>Asteroideae</taxon>
        <taxon>Heliantheae alliance</taxon>
        <taxon>Eupatorieae</taxon>
        <taxon>Mikania</taxon>
    </lineage>
</organism>
<proteinExistence type="predicted"/>
<evidence type="ECO:0000313" key="2">
    <source>
        <dbReference type="Proteomes" id="UP000326396"/>
    </source>
</evidence>
<sequence>MSGVKAFDALEVNTNVITPPLTGNRSQQECSVVEKEVEDIIRVGPADLGIATKFKWLKYRIKDWIAIDIVAREGQYLMMKKHLEDLEKLVESRPLATFELTNRADCKKSVATEDLRTQKGIHQNSRVRWAIEGPFSSRFPNLFMLESSKTSSIASRFSFVNGCLSWKPLLKRVPTTPIELQELHHLTSILGSISLSSGSDLWLWSFDTTGSFSVKSIKKQLQSHNSVSPAFCFS</sequence>
<accession>A0A5N6LL13</accession>
<evidence type="ECO:0000313" key="1">
    <source>
        <dbReference type="EMBL" id="KAD2392900.1"/>
    </source>
</evidence>
<gene>
    <name evidence="1" type="ORF">E3N88_39877</name>
</gene>
<name>A0A5N6LL13_9ASTR</name>
<keyword evidence="2" id="KW-1185">Reference proteome</keyword>